<evidence type="ECO:0000313" key="4">
    <source>
        <dbReference type="Proteomes" id="UP000264800"/>
    </source>
</evidence>
<comment type="similarity">
    <text evidence="1">Belongs to the ependymin family.</text>
</comment>
<feature type="chain" id="PRO_5018740075" evidence="2">
    <location>
        <begin position="29"/>
        <end position="226"/>
    </location>
</feature>
<evidence type="ECO:0000313" key="3">
    <source>
        <dbReference type="Ensembl" id="ENSKMAP00000005567.1"/>
    </source>
</evidence>
<dbReference type="PANTHER" id="PTHR10697:SF5">
    <property type="entry name" value="EPENDYMIN-RELATED"/>
    <property type="match status" value="1"/>
</dbReference>
<dbReference type="GO" id="GO:0005764">
    <property type="term" value="C:lysosome"/>
    <property type="evidence" value="ECO:0007669"/>
    <property type="project" value="TreeGrafter"/>
</dbReference>
<sequence>MLQRKVNLTSDDMRALSLLVCLSVGCLAQKPQPCSSPSLMSGGLSVSTQSDRLVALAKYTYDAVGQRIRLRELGTYDNKTFFHLDILLLYRQGIMYKIDSKDSTCVKKPLTEDFHPLAVPKDASLVGQFVLGSSSVPGEGILVNTWAGELQMRRGTAEYLSTVTEFGCLPVSTMFCTDKKGWVMVSFFNNIAGLADPQDFTPPPFCNGARPEEEEEENLAAFFSLF</sequence>
<dbReference type="GeneTree" id="ENSGT00940000164430"/>
<dbReference type="InterPro" id="IPR001299">
    <property type="entry name" value="Ependymin"/>
</dbReference>
<feature type="signal peptide" evidence="2">
    <location>
        <begin position="1"/>
        <end position="28"/>
    </location>
</feature>
<dbReference type="Proteomes" id="UP000264800">
    <property type="component" value="Unplaced"/>
</dbReference>
<evidence type="ECO:0000256" key="2">
    <source>
        <dbReference type="SAM" id="SignalP"/>
    </source>
</evidence>
<dbReference type="SMART" id="SM00026">
    <property type="entry name" value="EPEND"/>
    <property type="match status" value="1"/>
</dbReference>
<dbReference type="Pfam" id="PF00811">
    <property type="entry name" value="Ependymin"/>
    <property type="match status" value="1"/>
</dbReference>
<reference evidence="3" key="2">
    <citation type="submission" date="2025-09" db="UniProtKB">
        <authorList>
            <consortium name="Ensembl"/>
        </authorList>
    </citation>
    <scope>IDENTIFICATION</scope>
</reference>
<dbReference type="PROSITE" id="PS51257">
    <property type="entry name" value="PROKAR_LIPOPROTEIN"/>
    <property type="match status" value="1"/>
</dbReference>
<organism evidence="3 4">
    <name type="scientific">Kryptolebias marmoratus</name>
    <name type="common">Mangrove killifish</name>
    <name type="synonym">Rivulus marmoratus</name>
    <dbReference type="NCBI Taxonomy" id="37003"/>
    <lineage>
        <taxon>Eukaryota</taxon>
        <taxon>Metazoa</taxon>
        <taxon>Chordata</taxon>
        <taxon>Craniata</taxon>
        <taxon>Vertebrata</taxon>
        <taxon>Euteleostomi</taxon>
        <taxon>Actinopterygii</taxon>
        <taxon>Neopterygii</taxon>
        <taxon>Teleostei</taxon>
        <taxon>Neoteleostei</taxon>
        <taxon>Acanthomorphata</taxon>
        <taxon>Ovalentaria</taxon>
        <taxon>Atherinomorphae</taxon>
        <taxon>Cyprinodontiformes</taxon>
        <taxon>Rivulidae</taxon>
        <taxon>Kryptolebias</taxon>
    </lineage>
</organism>
<proteinExistence type="inferred from homology"/>
<dbReference type="OrthoDB" id="9942506at2759"/>
<dbReference type="AlphaFoldDB" id="A0A3Q3EV61"/>
<dbReference type="PANTHER" id="PTHR10697">
    <property type="entry name" value="MAMMALIAN EPENDYMIN-RELATED PROTEIN 1"/>
    <property type="match status" value="1"/>
</dbReference>
<dbReference type="PRINTS" id="PR00317">
    <property type="entry name" value="EPENDYMIN"/>
</dbReference>
<evidence type="ECO:0000256" key="1">
    <source>
        <dbReference type="ARBA" id="ARBA00010771"/>
    </source>
</evidence>
<keyword evidence="4" id="KW-1185">Reference proteome</keyword>
<reference evidence="3" key="1">
    <citation type="submission" date="2025-08" db="UniProtKB">
        <authorList>
            <consortium name="Ensembl"/>
        </authorList>
    </citation>
    <scope>IDENTIFICATION</scope>
</reference>
<accession>A0A3Q3EV61</accession>
<protein>
    <submittedName>
        <fullName evidence="3">Ependymin-like</fullName>
    </submittedName>
</protein>
<keyword evidence="2" id="KW-0732">Signal</keyword>
<dbReference type="GO" id="GO:0007160">
    <property type="term" value="P:cell-matrix adhesion"/>
    <property type="evidence" value="ECO:0007669"/>
    <property type="project" value="InterPro"/>
</dbReference>
<dbReference type="GO" id="GO:0005576">
    <property type="term" value="C:extracellular region"/>
    <property type="evidence" value="ECO:0007669"/>
    <property type="project" value="InterPro"/>
</dbReference>
<dbReference type="OMA" id="NTWTGTL"/>
<dbReference type="GO" id="GO:0005509">
    <property type="term" value="F:calcium ion binding"/>
    <property type="evidence" value="ECO:0007669"/>
    <property type="project" value="InterPro"/>
</dbReference>
<name>A0A3Q3EV61_KRYMA</name>
<dbReference type="Ensembl" id="ENSKMAT00000005666.1">
    <property type="protein sequence ID" value="ENSKMAP00000005567.1"/>
    <property type="gene ID" value="ENSKMAG00000004240.1"/>
</dbReference>